<keyword evidence="1" id="KW-0812">Transmembrane</keyword>
<accession>A0A2K1PZ94</accession>
<dbReference type="OrthoDB" id="9769590at2"/>
<dbReference type="AlphaFoldDB" id="A0A2K1PZ94"/>
<dbReference type="PANTHER" id="PTHR38442:SF1">
    <property type="entry name" value="INNER MEMBRANE PROTEIN"/>
    <property type="match status" value="1"/>
</dbReference>
<feature type="transmembrane region" description="Helical" evidence="1">
    <location>
        <begin position="35"/>
        <end position="59"/>
    </location>
</feature>
<evidence type="ECO:0000313" key="2">
    <source>
        <dbReference type="EMBL" id="PNS08116.1"/>
    </source>
</evidence>
<evidence type="ECO:0000313" key="3">
    <source>
        <dbReference type="Proteomes" id="UP000236220"/>
    </source>
</evidence>
<dbReference type="PANTHER" id="PTHR38442">
    <property type="entry name" value="INNER MEMBRANE PROTEIN-RELATED"/>
    <property type="match status" value="1"/>
</dbReference>
<dbReference type="RefSeq" id="WP_103075738.1">
    <property type="nucleotide sequence ID" value="NZ_NPZB01000002.1"/>
</dbReference>
<keyword evidence="1" id="KW-0472">Membrane</keyword>
<dbReference type="GO" id="GO:0005886">
    <property type="term" value="C:plasma membrane"/>
    <property type="evidence" value="ECO:0007669"/>
    <property type="project" value="TreeGrafter"/>
</dbReference>
<keyword evidence="1" id="KW-1133">Transmembrane helix</keyword>
<dbReference type="Pfam" id="PF04286">
    <property type="entry name" value="DUF445"/>
    <property type="match status" value="1"/>
</dbReference>
<organism evidence="2 3">
    <name type="scientific">Solilutibacter silvestris</name>
    <dbReference type="NCBI Taxonomy" id="1645665"/>
    <lineage>
        <taxon>Bacteria</taxon>
        <taxon>Pseudomonadati</taxon>
        <taxon>Pseudomonadota</taxon>
        <taxon>Gammaproteobacteria</taxon>
        <taxon>Lysobacterales</taxon>
        <taxon>Lysobacteraceae</taxon>
        <taxon>Solilutibacter</taxon>
    </lineage>
</organism>
<protein>
    <recommendedName>
        <fullName evidence="4">DUF445 domain-containing protein</fullName>
    </recommendedName>
</protein>
<dbReference type="EMBL" id="NPZB01000002">
    <property type="protein sequence ID" value="PNS08116.1"/>
    <property type="molecule type" value="Genomic_DNA"/>
</dbReference>
<gene>
    <name evidence="2" type="ORF">Lysil_2292</name>
</gene>
<sequence length="421" mass="47843">MSRLAQMKAIALAFLLGAIALLVLAQHFGRHGIWGWIGAFAEAATVGALADWFAVVALFRHPLGLPIPHTAIIPRNKARIADALARFVADNFLAPEQILKRVDEWNPALRLGEFLSTPERLEQLSRQLQAWARQSLTALDSPAFERELLAMARSQLQHWNVAKTASQLLHILTRGGHHQKVLNAGLSQIAAWMGQPGVRDFITEKLIVMARREFPKLTWLADKLDYTEDLAVSLSTRLANAIVDELQEVLETPDHPLRQRYGAEAMRLIDALDDDPQLQERIAAFKQKLIDSPELQDYVRGLWRQLRDWLHADLARDDSTSMQQFRHYAERLGKRLRDDPEWQRNANEQLRIAGEHIATQLRAIAPTYIRQTVDAWDTRFLVDEIERSVGRDLQFIRLNGTLIGGLAGLLLYALLQLSFLR</sequence>
<dbReference type="Proteomes" id="UP000236220">
    <property type="component" value="Unassembled WGS sequence"/>
</dbReference>
<feature type="transmembrane region" description="Helical" evidence="1">
    <location>
        <begin position="395"/>
        <end position="415"/>
    </location>
</feature>
<proteinExistence type="predicted"/>
<comment type="caution">
    <text evidence="2">The sequence shown here is derived from an EMBL/GenBank/DDBJ whole genome shotgun (WGS) entry which is preliminary data.</text>
</comment>
<keyword evidence="3" id="KW-1185">Reference proteome</keyword>
<name>A0A2K1PZ94_9GAMM</name>
<reference evidence="2 3" key="1">
    <citation type="submission" date="2017-08" db="EMBL/GenBank/DDBJ databases">
        <title>Lysobacter sylvestris genome.</title>
        <authorList>
            <person name="Zhang D.-C."/>
            <person name="Albuquerque L."/>
            <person name="Franca L."/>
            <person name="Froufe H.J.C."/>
            <person name="Barroso C."/>
            <person name="Egas C."/>
            <person name="Da Costa M."/>
            <person name="Margesin R."/>
        </authorList>
    </citation>
    <scope>NUCLEOTIDE SEQUENCE [LARGE SCALE GENOMIC DNA]</scope>
    <source>
        <strain evidence="2 3">AM20-91</strain>
    </source>
</reference>
<evidence type="ECO:0008006" key="4">
    <source>
        <dbReference type="Google" id="ProtNLM"/>
    </source>
</evidence>
<dbReference type="InterPro" id="IPR007383">
    <property type="entry name" value="DUF445"/>
</dbReference>
<evidence type="ECO:0000256" key="1">
    <source>
        <dbReference type="SAM" id="Phobius"/>
    </source>
</evidence>